<protein>
    <submittedName>
        <fullName evidence="2">Zinc uptake transcriptional repressor</fullName>
    </submittedName>
</protein>
<dbReference type="Proteomes" id="UP000019402">
    <property type="component" value="Unassembled WGS sequence"/>
</dbReference>
<feature type="binding site" evidence="1">
    <location>
        <position position="134"/>
    </location>
    <ligand>
        <name>Zn(2+)</name>
        <dbReference type="ChEBI" id="CHEBI:29105"/>
    </ligand>
</feature>
<gene>
    <name evidence="2" type="ORF">JCM21142_41588</name>
</gene>
<comment type="caution">
    <text evidence="2">The sequence shown here is derived from an EMBL/GenBank/DDBJ whole genome shotgun (WGS) entry which is preliminary data.</text>
</comment>
<dbReference type="GO" id="GO:0045892">
    <property type="term" value="P:negative regulation of DNA-templated transcription"/>
    <property type="evidence" value="ECO:0007669"/>
    <property type="project" value="TreeGrafter"/>
</dbReference>
<evidence type="ECO:0000313" key="2">
    <source>
        <dbReference type="EMBL" id="GAF02938.1"/>
    </source>
</evidence>
<feature type="binding site" evidence="1">
    <location>
        <position position="98"/>
    </location>
    <ligand>
        <name>Zn(2+)</name>
        <dbReference type="ChEBI" id="CHEBI:29105"/>
    </ligand>
</feature>
<dbReference type="GO" id="GO:0003700">
    <property type="term" value="F:DNA-binding transcription factor activity"/>
    <property type="evidence" value="ECO:0007669"/>
    <property type="project" value="InterPro"/>
</dbReference>
<dbReference type="Pfam" id="PF01475">
    <property type="entry name" value="FUR"/>
    <property type="match status" value="1"/>
</dbReference>
<feature type="binding site" evidence="1">
    <location>
        <position position="131"/>
    </location>
    <ligand>
        <name>Zn(2+)</name>
        <dbReference type="ChEBI" id="CHEBI:29105"/>
    </ligand>
</feature>
<keyword evidence="1" id="KW-0862">Zinc</keyword>
<dbReference type="InterPro" id="IPR036388">
    <property type="entry name" value="WH-like_DNA-bd_sf"/>
</dbReference>
<dbReference type="AlphaFoldDB" id="W7Y5R9"/>
<dbReference type="PANTHER" id="PTHR33202:SF22">
    <property type="entry name" value="HYDROGEN PEROXIDE SENSITIVE REPRESSOR"/>
    <property type="match status" value="1"/>
</dbReference>
<proteinExistence type="predicted"/>
<dbReference type="RefSeq" id="WP_027472752.1">
    <property type="nucleotide sequence ID" value="NZ_BAMD01000015.1"/>
</dbReference>
<dbReference type="PANTHER" id="PTHR33202">
    <property type="entry name" value="ZINC UPTAKE REGULATION PROTEIN"/>
    <property type="match status" value="1"/>
</dbReference>
<organism evidence="2 3">
    <name type="scientific">Saccharicrinis fermentans DSM 9555 = JCM 21142</name>
    <dbReference type="NCBI Taxonomy" id="869213"/>
    <lineage>
        <taxon>Bacteria</taxon>
        <taxon>Pseudomonadati</taxon>
        <taxon>Bacteroidota</taxon>
        <taxon>Bacteroidia</taxon>
        <taxon>Marinilabiliales</taxon>
        <taxon>Marinilabiliaceae</taxon>
        <taxon>Saccharicrinis</taxon>
    </lineage>
</organism>
<evidence type="ECO:0000313" key="3">
    <source>
        <dbReference type="Proteomes" id="UP000019402"/>
    </source>
</evidence>
<dbReference type="InterPro" id="IPR002481">
    <property type="entry name" value="FUR"/>
</dbReference>
<accession>W7Y5R9</accession>
<dbReference type="OrthoDB" id="594893at2"/>
<feature type="binding site" evidence="1">
    <location>
        <position position="95"/>
    </location>
    <ligand>
        <name>Zn(2+)</name>
        <dbReference type="ChEBI" id="CHEBI:29105"/>
    </ligand>
</feature>
<sequence>MDAENILKQKGLKVTQNRLELVTLLKEAIHPMNQKDIEATLSGQSDRVTIYRNLKSLVKNEVIHKIEVNGSITSYSINRNIFNTEYDTEHLHFHCNICHQITCMPQCKIKQYELPEGYIQQSSKLIINGICKLCSNKNK</sequence>
<dbReference type="eggNOG" id="COG0735">
    <property type="taxonomic scope" value="Bacteria"/>
</dbReference>
<dbReference type="Gene3D" id="1.10.10.10">
    <property type="entry name" value="Winged helix-like DNA-binding domain superfamily/Winged helix DNA-binding domain"/>
    <property type="match status" value="1"/>
</dbReference>
<comment type="cofactor">
    <cofactor evidence="1">
        <name>Zn(2+)</name>
        <dbReference type="ChEBI" id="CHEBI:29105"/>
    </cofactor>
    <text evidence="1">Binds 1 zinc ion per subunit.</text>
</comment>
<name>W7Y5R9_9BACT</name>
<dbReference type="EMBL" id="BAMD01000015">
    <property type="protein sequence ID" value="GAF02938.1"/>
    <property type="molecule type" value="Genomic_DNA"/>
</dbReference>
<dbReference type="GO" id="GO:0000976">
    <property type="term" value="F:transcription cis-regulatory region binding"/>
    <property type="evidence" value="ECO:0007669"/>
    <property type="project" value="TreeGrafter"/>
</dbReference>
<reference evidence="2 3" key="1">
    <citation type="journal article" date="2014" name="Genome Announc.">
        <title>Draft Genome Sequence of Cytophaga fermentans JCM 21142T, a Facultative Anaerobe Isolated from Marine Mud.</title>
        <authorList>
            <person name="Starns D."/>
            <person name="Oshima K."/>
            <person name="Suda W."/>
            <person name="Iino T."/>
            <person name="Yuki M."/>
            <person name="Inoue J."/>
            <person name="Kitamura K."/>
            <person name="Iida T."/>
            <person name="Darby A."/>
            <person name="Hattori M."/>
            <person name="Ohkuma M."/>
        </authorList>
    </citation>
    <scope>NUCLEOTIDE SEQUENCE [LARGE SCALE GENOMIC DNA]</scope>
    <source>
        <strain evidence="2 3">JCM 21142</strain>
    </source>
</reference>
<dbReference type="SUPFAM" id="SSF46785">
    <property type="entry name" value="Winged helix' DNA-binding domain"/>
    <property type="match status" value="1"/>
</dbReference>
<keyword evidence="1" id="KW-0479">Metal-binding</keyword>
<dbReference type="GO" id="GO:1900376">
    <property type="term" value="P:regulation of secondary metabolite biosynthetic process"/>
    <property type="evidence" value="ECO:0007669"/>
    <property type="project" value="TreeGrafter"/>
</dbReference>
<evidence type="ECO:0000256" key="1">
    <source>
        <dbReference type="PIRSR" id="PIRSR602481-1"/>
    </source>
</evidence>
<dbReference type="STRING" id="869213.GCA_000517085_03316"/>
<keyword evidence="3" id="KW-1185">Reference proteome</keyword>
<dbReference type="GO" id="GO:0008270">
    <property type="term" value="F:zinc ion binding"/>
    <property type="evidence" value="ECO:0007669"/>
    <property type="project" value="TreeGrafter"/>
</dbReference>
<dbReference type="InterPro" id="IPR036390">
    <property type="entry name" value="WH_DNA-bd_sf"/>
</dbReference>